<dbReference type="Proteomes" id="UP001497700">
    <property type="component" value="Unassembled WGS sequence"/>
</dbReference>
<sequence length="535" mass="61990">MASEEIRSSFGVELEFVIAVQYEPGPPPPQFASSDSRAGPIEFRRGDGAVALENLIRHRLQNTIATALEGHRGDHVINSRDELDNDEIVNSHIEDYMEWEVKRDESVRMASDRRDQLFWHDVEITSPALWATEKSFDEVRAVVNALTSSWWIISPPSSGLHVHYGRGWDHIPFEHLRKIGAFLYAADPILAQMHPENRRNNDYCPSNRLYSNLAHGATPDLARQRYEGLQGNPIDDEAEPVDTDDIVREQAERLERKREEKEREEREREEREKEKRERKEKEKEGKGEEEEEEEEEVEVKYPDLRETRIRAPDFPAVFKRGVLPGYNFSLQDFENCVDFLLLDQPDENLAPGTDREMPLDIPTGMLQILASQSAPIVSGLHENTRWGRSAYNFQAYGVMYRMPAQDKRTIEFRQPAGTLDVDEVLAHIKISVGVADFASRLSYGELYKWAVDTDQAEEHPEWYDVFDILYDMGLVEEARVIQRRHARDRGIEIIDEVAGTFRVPPPEPSNSRKRRFDQIQDFVSSVFTRRRRRDS</sequence>
<reference evidence="1 2" key="1">
    <citation type="journal article" date="2022" name="New Phytol.">
        <title>Ecological generalism drives hyperdiversity of secondary metabolite gene clusters in xylarialean endophytes.</title>
        <authorList>
            <person name="Franco M.E.E."/>
            <person name="Wisecaver J.H."/>
            <person name="Arnold A.E."/>
            <person name="Ju Y.M."/>
            <person name="Slot J.C."/>
            <person name="Ahrendt S."/>
            <person name="Moore L.P."/>
            <person name="Eastman K.E."/>
            <person name="Scott K."/>
            <person name="Konkel Z."/>
            <person name="Mondo S.J."/>
            <person name="Kuo A."/>
            <person name="Hayes R.D."/>
            <person name="Haridas S."/>
            <person name="Andreopoulos B."/>
            <person name="Riley R."/>
            <person name="LaButti K."/>
            <person name="Pangilinan J."/>
            <person name="Lipzen A."/>
            <person name="Amirebrahimi M."/>
            <person name="Yan J."/>
            <person name="Adam C."/>
            <person name="Keymanesh K."/>
            <person name="Ng V."/>
            <person name="Louie K."/>
            <person name="Northen T."/>
            <person name="Drula E."/>
            <person name="Henrissat B."/>
            <person name="Hsieh H.M."/>
            <person name="Youens-Clark K."/>
            <person name="Lutzoni F."/>
            <person name="Miadlikowska J."/>
            <person name="Eastwood D.C."/>
            <person name="Hamelin R.C."/>
            <person name="Grigoriev I.V."/>
            <person name="U'Ren J.M."/>
        </authorList>
    </citation>
    <scope>NUCLEOTIDE SEQUENCE [LARGE SCALE GENOMIC DNA]</scope>
    <source>
        <strain evidence="1 2">CBS 119005</strain>
    </source>
</reference>
<accession>A0ACB9YIF1</accession>
<proteinExistence type="predicted"/>
<evidence type="ECO:0000313" key="2">
    <source>
        <dbReference type="Proteomes" id="UP001497700"/>
    </source>
</evidence>
<comment type="caution">
    <text evidence="1">The sequence shown here is derived from an EMBL/GenBank/DDBJ whole genome shotgun (WGS) entry which is preliminary data.</text>
</comment>
<dbReference type="EMBL" id="MU393651">
    <property type="protein sequence ID" value="KAI4859177.1"/>
    <property type="molecule type" value="Genomic_DNA"/>
</dbReference>
<gene>
    <name evidence="1" type="ORF">F4820DRAFT_467273</name>
</gene>
<keyword evidence="2" id="KW-1185">Reference proteome</keyword>
<protein>
    <submittedName>
        <fullName evidence="1">Uncharacterized protein</fullName>
    </submittedName>
</protein>
<evidence type="ECO:0000313" key="1">
    <source>
        <dbReference type="EMBL" id="KAI4859177.1"/>
    </source>
</evidence>
<name>A0ACB9YIF1_9PEZI</name>
<organism evidence="1 2">
    <name type="scientific">Hypoxylon rubiginosum</name>
    <dbReference type="NCBI Taxonomy" id="110542"/>
    <lineage>
        <taxon>Eukaryota</taxon>
        <taxon>Fungi</taxon>
        <taxon>Dikarya</taxon>
        <taxon>Ascomycota</taxon>
        <taxon>Pezizomycotina</taxon>
        <taxon>Sordariomycetes</taxon>
        <taxon>Xylariomycetidae</taxon>
        <taxon>Xylariales</taxon>
        <taxon>Hypoxylaceae</taxon>
        <taxon>Hypoxylon</taxon>
    </lineage>
</organism>